<sequence>MVMGRNSSWVNDFLAFGLDLCIQKNWKTQFGKALIMDCVLDIASPLQSDVEERVKSDASKNKQARSYFSGL</sequence>
<dbReference type="EMBL" id="BTPD01000009">
    <property type="protein sequence ID" value="GMQ30280.1"/>
    <property type="molecule type" value="Genomic_DNA"/>
</dbReference>
<evidence type="ECO:0000313" key="1">
    <source>
        <dbReference type="EMBL" id="GMQ30280.1"/>
    </source>
</evidence>
<keyword evidence="2" id="KW-1185">Reference proteome</keyword>
<name>A0ABQ6PSR7_9BACT</name>
<proteinExistence type="predicted"/>
<dbReference type="Proteomes" id="UP001338309">
    <property type="component" value="Unassembled WGS sequence"/>
</dbReference>
<reference evidence="1 2" key="1">
    <citation type="submission" date="2023-08" db="EMBL/GenBank/DDBJ databases">
        <title>Draft genome sequence of Algoriphagus confluentis.</title>
        <authorList>
            <person name="Takatani N."/>
            <person name="Hosokawa M."/>
            <person name="Sawabe T."/>
        </authorList>
    </citation>
    <scope>NUCLEOTIDE SEQUENCE [LARGE SCALE GENOMIC DNA]</scope>
    <source>
        <strain evidence="1 2">NBRC 111222</strain>
    </source>
</reference>
<protein>
    <submittedName>
        <fullName evidence="1">Uncharacterized protein</fullName>
    </submittedName>
</protein>
<organism evidence="1 2">
    <name type="scientific">Algoriphagus confluentis</name>
    <dbReference type="NCBI Taxonomy" id="1697556"/>
    <lineage>
        <taxon>Bacteria</taxon>
        <taxon>Pseudomonadati</taxon>
        <taxon>Bacteroidota</taxon>
        <taxon>Cytophagia</taxon>
        <taxon>Cytophagales</taxon>
        <taxon>Cyclobacteriaceae</taxon>
        <taxon>Algoriphagus</taxon>
    </lineage>
</organism>
<accession>A0ABQ6PSR7</accession>
<comment type="caution">
    <text evidence="1">The sequence shown here is derived from an EMBL/GenBank/DDBJ whole genome shotgun (WGS) entry which is preliminary data.</text>
</comment>
<gene>
    <name evidence="1" type="ORF">Aconfl_29230</name>
</gene>
<evidence type="ECO:0000313" key="2">
    <source>
        <dbReference type="Proteomes" id="UP001338309"/>
    </source>
</evidence>